<feature type="transmembrane region" description="Helical" evidence="8">
    <location>
        <begin position="391"/>
        <end position="411"/>
    </location>
</feature>
<dbReference type="GO" id="GO:0000166">
    <property type="term" value="F:nucleotide binding"/>
    <property type="evidence" value="ECO:0007669"/>
    <property type="project" value="UniProtKB-KW"/>
</dbReference>
<dbReference type="GO" id="GO:0051607">
    <property type="term" value="P:defense response to virus"/>
    <property type="evidence" value="ECO:0007669"/>
    <property type="project" value="UniProtKB-KW"/>
</dbReference>
<dbReference type="GO" id="GO:0016787">
    <property type="term" value="F:hydrolase activity"/>
    <property type="evidence" value="ECO:0007669"/>
    <property type="project" value="UniProtKB-KW"/>
</dbReference>
<evidence type="ECO:0000256" key="7">
    <source>
        <dbReference type="ARBA" id="ARBA00023136"/>
    </source>
</evidence>
<feature type="transmembrane region" description="Helical" evidence="8">
    <location>
        <begin position="296"/>
        <end position="317"/>
    </location>
</feature>
<feature type="domain" description="HD/PDEase" evidence="9">
    <location>
        <begin position="27"/>
        <end position="142"/>
    </location>
</feature>
<keyword evidence="2" id="KW-1003">Cell membrane</keyword>
<dbReference type="GO" id="GO:0005886">
    <property type="term" value="C:plasma membrane"/>
    <property type="evidence" value="ECO:0007669"/>
    <property type="project" value="UniProtKB-SubCell"/>
</dbReference>
<sequence>MSVNLDILSKAEDHVKNIISDKQNNDLLYHNLDHTVGVVQACEEMADFYKLNVTDYNVLICSAWFHDIGYFLGEQEHHEEISVGEARDFLSSEGVPAEFIEKVEGCIMATKMPQSPNGLLQAILCDADLYHLGTDEFYSKSKRLKEETEIICDKDFSENEWIKINLDFLRSHNYHTDYGKKFLEPVKQENLDRLGKNYQVFYEDEPSEGNTSVTEPHQIKEDLPEITRKTENKKVKKKKKKPDRGIETMFRITARNHIELSAIADNKANIMISVNSIIVSILVTVLFRKFEEYPNLILPSIFLLVTCLVTMVFAILATRPNVTSGVFTEEDIKMKRSNLLFFGNFFRMSLDDYQKGIKEMMNDPDFLYGSLTKDIFFLGKVLGRKYRLLRYAYTVFMYGFIFSALAFGIAMI</sequence>
<keyword evidence="11" id="KW-1185">Reference proteome</keyword>
<dbReference type="RefSeq" id="WP_137090995.1">
    <property type="nucleotide sequence ID" value="NZ_CP028923.1"/>
</dbReference>
<dbReference type="Gene3D" id="1.10.3210.10">
    <property type="entry name" value="Hypothetical protein af1432"/>
    <property type="match status" value="1"/>
</dbReference>
<evidence type="ECO:0000259" key="9">
    <source>
        <dbReference type="SMART" id="SM00471"/>
    </source>
</evidence>
<dbReference type="Proteomes" id="UP000298616">
    <property type="component" value="Chromosome"/>
</dbReference>
<dbReference type="KEGG" id="fpf:DCC35_11900"/>
<evidence type="ECO:0000313" key="11">
    <source>
        <dbReference type="Proteomes" id="UP000298616"/>
    </source>
</evidence>
<keyword evidence="3 8" id="KW-0812">Transmembrane</keyword>
<dbReference type="InterPro" id="IPR006674">
    <property type="entry name" value="HD_domain"/>
</dbReference>
<evidence type="ECO:0000256" key="2">
    <source>
        <dbReference type="ARBA" id="ARBA00022475"/>
    </source>
</evidence>
<comment type="subcellular location">
    <subcellularLocation>
        <location evidence="1">Cell membrane</location>
    </subcellularLocation>
</comment>
<accession>A0A4D7JL58</accession>
<dbReference type="SUPFAM" id="SSF109604">
    <property type="entry name" value="HD-domain/PDEase-like"/>
    <property type="match status" value="1"/>
</dbReference>
<dbReference type="Pfam" id="PF18967">
    <property type="entry name" value="PycTM"/>
    <property type="match status" value="1"/>
</dbReference>
<dbReference type="SMART" id="SM00471">
    <property type="entry name" value="HDc"/>
    <property type="match status" value="1"/>
</dbReference>
<evidence type="ECO:0000256" key="5">
    <source>
        <dbReference type="ARBA" id="ARBA00022989"/>
    </source>
</evidence>
<dbReference type="InterPro" id="IPR043760">
    <property type="entry name" value="PycTM_dom"/>
</dbReference>
<evidence type="ECO:0000256" key="6">
    <source>
        <dbReference type="ARBA" id="ARBA00023118"/>
    </source>
</evidence>
<keyword evidence="5 8" id="KW-1133">Transmembrane helix</keyword>
<dbReference type="OrthoDB" id="5728337at2"/>
<organism evidence="10 11">
    <name type="scientific">Mangrovivirga cuniculi</name>
    <dbReference type="NCBI Taxonomy" id="2715131"/>
    <lineage>
        <taxon>Bacteria</taxon>
        <taxon>Pseudomonadati</taxon>
        <taxon>Bacteroidota</taxon>
        <taxon>Cytophagia</taxon>
        <taxon>Cytophagales</taxon>
        <taxon>Mangrovivirgaceae</taxon>
        <taxon>Mangrovivirga</taxon>
    </lineage>
</organism>
<name>A0A4D7JL58_9BACT</name>
<dbReference type="EMBL" id="CP028923">
    <property type="protein sequence ID" value="QCK15397.1"/>
    <property type="molecule type" value="Genomic_DNA"/>
</dbReference>
<evidence type="ECO:0000256" key="1">
    <source>
        <dbReference type="ARBA" id="ARBA00004236"/>
    </source>
</evidence>
<keyword evidence="4" id="KW-0547">Nucleotide-binding</keyword>
<dbReference type="Pfam" id="PF01966">
    <property type="entry name" value="HD"/>
    <property type="match status" value="1"/>
</dbReference>
<keyword evidence="7 8" id="KW-0472">Membrane</keyword>
<keyword evidence="6" id="KW-0051">Antiviral defense</keyword>
<evidence type="ECO:0000256" key="4">
    <source>
        <dbReference type="ARBA" id="ARBA00022741"/>
    </source>
</evidence>
<evidence type="ECO:0000256" key="8">
    <source>
        <dbReference type="SAM" id="Phobius"/>
    </source>
</evidence>
<protein>
    <submittedName>
        <fullName evidence="10">HD family phosphohydrolase</fullName>
    </submittedName>
</protein>
<evidence type="ECO:0000313" key="10">
    <source>
        <dbReference type="EMBL" id="QCK15397.1"/>
    </source>
</evidence>
<reference evidence="10 11" key="1">
    <citation type="submission" date="2018-04" db="EMBL/GenBank/DDBJ databases">
        <title>Complete genome uncultured novel isolate.</title>
        <authorList>
            <person name="Merlino G."/>
        </authorList>
    </citation>
    <scope>NUCLEOTIDE SEQUENCE [LARGE SCALE GENOMIC DNA]</scope>
    <source>
        <strain evidence="11">R1DC9</strain>
    </source>
</reference>
<proteinExistence type="predicted"/>
<dbReference type="InterPro" id="IPR003607">
    <property type="entry name" value="HD/PDEase_dom"/>
</dbReference>
<dbReference type="AlphaFoldDB" id="A0A4D7JL58"/>
<keyword evidence="10" id="KW-0378">Hydrolase</keyword>
<gene>
    <name evidence="10" type="ORF">DCC35_11900</name>
</gene>
<dbReference type="CDD" id="cd00077">
    <property type="entry name" value="HDc"/>
    <property type="match status" value="1"/>
</dbReference>
<evidence type="ECO:0000256" key="3">
    <source>
        <dbReference type="ARBA" id="ARBA00022692"/>
    </source>
</evidence>